<dbReference type="EMBL" id="JACIIG010000016">
    <property type="protein sequence ID" value="MBB4570768.1"/>
    <property type="molecule type" value="Genomic_DNA"/>
</dbReference>
<protein>
    <submittedName>
        <fullName evidence="1">Uncharacterized protein</fullName>
    </submittedName>
</protein>
<proteinExistence type="predicted"/>
<comment type="caution">
    <text evidence="1">The sequence shown here is derived from an EMBL/GenBank/DDBJ whole genome shotgun (WGS) entry which is preliminary data.</text>
</comment>
<sequence length="133" mass="15136">MAAMIIELFREGVHDEHQLVALVGINDSHGAFQQINSRIDGTNWMGRHFRYWSGCSPTFRLANRPSKATRRWRRPCQRRVPGALRATFRGLANPHRSDRPSAFLACAAYVHTPSPAGRSRWALREHSQSGNRC</sequence>
<gene>
    <name evidence="1" type="ORF">GGE60_004925</name>
</gene>
<accession>A0A7W7EP11</accession>
<organism evidence="1 2">
    <name type="scientific">Rhizobium leucaenae</name>
    <dbReference type="NCBI Taxonomy" id="29450"/>
    <lineage>
        <taxon>Bacteria</taxon>
        <taxon>Pseudomonadati</taxon>
        <taxon>Pseudomonadota</taxon>
        <taxon>Alphaproteobacteria</taxon>
        <taxon>Hyphomicrobiales</taxon>
        <taxon>Rhizobiaceae</taxon>
        <taxon>Rhizobium/Agrobacterium group</taxon>
        <taxon>Rhizobium</taxon>
    </lineage>
</organism>
<dbReference type="AlphaFoldDB" id="A0A7W7EP11"/>
<keyword evidence="2" id="KW-1185">Reference proteome</keyword>
<dbReference type="Proteomes" id="UP000543836">
    <property type="component" value="Unassembled WGS sequence"/>
</dbReference>
<evidence type="ECO:0000313" key="2">
    <source>
        <dbReference type="Proteomes" id="UP000543836"/>
    </source>
</evidence>
<evidence type="ECO:0000313" key="1">
    <source>
        <dbReference type="EMBL" id="MBB4570768.1"/>
    </source>
</evidence>
<reference evidence="1 2" key="1">
    <citation type="submission" date="2020-08" db="EMBL/GenBank/DDBJ databases">
        <title>Genomic Encyclopedia of Type Strains, Phase IV (KMG-V): Genome sequencing to study the core and pangenomes of soil and plant-associated prokaryotes.</title>
        <authorList>
            <person name="Whitman W."/>
        </authorList>
    </citation>
    <scope>NUCLEOTIDE SEQUENCE [LARGE SCALE GENOMIC DNA]</scope>
    <source>
        <strain evidence="1 2">SEMIA 492</strain>
    </source>
</reference>
<name>A0A7W7EP11_9HYPH</name>